<dbReference type="OrthoDB" id="364817at2759"/>
<dbReference type="Proteomes" id="UP000031512">
    <property type="component" value="Chromosome 1"/>
</dbReference>
<keyword evidence="1" id="KW-1133">Transmembrane helix</keyword>
<keyword evidence="3" id="KW-1185">Reference proteome</keyword>
<protein>
    <submittedName>
        <fullName evidence="2">Uncharacterized protein</fullName>
    </submittedName>
</protein>
<feature type="transmembrane region" description="Helical" evidence="1">
    <location>
        <begin position="85"/>
        <end position="104"/>
    </location>
</feature>
<keyword evidence="1" id="KW-0472">Membrane</keyword>
<evidence type="ECO:0000313" key="2">
    <source>
        <dbReference type="EMBL" id="AFZ79784.1"/>
    </source>
</evidence>
<feature type="transmembrane region" description="Helical" evidence="1">
    <location>
        <begin position="264"/>
        <end position="284"/>
    </location>
</feature>
<keyword evidence="1" id="KW-0812">Transmembrane</keyword>
<gene>
    <name evidence="2" type="ORF">BEWA_026330</name>
</gene>
<organism evidence="2 3">
    <name type="scientific">Theileria equi strain WA</name>
    <dbReference type="NCBI Taxonomy" id="1537102"/>
    <lineage>
        <taxon>Eukaryota</taxon>
        <taxon>Sar</taxon>
        <taxon>Alveolata</taxon>
        <taxon>Apicomplexa</taxon>
        <taxon>Aconoidasida</taxon>
        <taxon>Piroplasmida</taxon>
        <taxon>Theileriidae</taxon>
        <taxon>Theileria</taxon>
    </lineage>
</organism>
<dbReference type="RefSeq" id="XP_004829450.1">
    <property type="nucleotide sequence ID" value="XM_004829393.1"/>
</dbReference>
<feature type="transmembrane region" description="Helical" evidence="1">
    <location>
        <begin position="52"/>
        <end position="73"/>
    </location>
</feature>
<dbReference type="GeneID" id="15806213"/>
<feature type="transmembrane region" description="Helical" evidence="1">
    <location>
        <begin position="144"/>
        <end position="165"/>
    </location>
</feature>
<dbReference type="STRING" id="1537102.L0AXZ4"/>
<sequence>MGQEDNKNQSGLRKVIAFMAGLSLYQLPYLALAAAKYTLVRFQIPKSHLSLYINRMIVVFRILSLMGVTIMTIYSQCQGGGKKKITAGLFIAFSSCFVFLFLIYCVGGEQGHLTLYYWGMLMASFLLGAAFTTIIDIITANIPLFLLSLPLTGVFVSAFHLTLIFLWELFGLSNINYWLVVCQLIIAICITSINALLYTIVYWSEDDNNGGVGGDNEGRNNDEFCLALSKAWSPILLNALGYGIHNAFYPAIAPYKLTDVGTGYNIDLVVLFTSALAPITILILKSKNIGPNVQWIGVNAIWHGAWLFFLIEMTCAAIFICGLHYPESAMSRAIRGSAGSIGFLTVLYDFCAQSVRSISTNGADMQGGQGKSNSAMNTLNSFLHSFTQVIFAFLGDGYVKTYSKYEHSRERWPTSHYTNARAFRYWIWTATKVSFGNIGTAFTTDVRGAIQTKKEFLFIVYSDDIDNSSKPPKTKNPTVMKIVHDI</sequence>
<feature type="transmembrane region" description="Helical" evidence="1">
    <location>
        <begin position="116"/>
        <end position="137"/>
    </location>
</feature>
<feature type="transmembrane region" description="Helical" evidence="1">
    <location>
        <begin position="177"/>
        <end position="203"/>
    </location>
</feature>
<dbReference type="EMBL" id="CP001669">
    <property type="protein sequence ID" value="AFZ79784.1"/>
    <property type="molecule type" value="Genomic_DNA"/>
</dbReference>
<feature type="transmembrane region" description="Helical" evidence="1">
    <location>
        <begin position="12"/>
        <end position="32"/>
    </location>
</feature>
<dbReference type="KEGG" id="beq:BEWA_026330"/>
<feature type="transmembrane region" description="Helical" evidence="1">
    <location>
        <begin position="224"/>
        <end position="244"/>
    </location>
</feature>
<feature type="transmembrane region" description="Helical" evidence="1">
    <location>
        <begin position="305"/>
        <end position="325"/>
    </location>
</feature>
<dbReference type="AlphaFoldDB" id="L0AXZ4"/>
<accession>L0AXZ4</accession>
<dbReference type="VEuPathDB" id="PiroplasmaDB:BEWA_026330"/>
<name>L0AXZ4_THEEQ</name>
<evidence type="ECO:0000313" key="3">
    <source>
        <dbReference type="Proteomes" id="UP000031512"/>
    </source>
</evidence>
<proteinExistence type="predicted"/>
<evidence type="ECO:0000256" key="1">
    <source>
        <dbReference type="SAM" id="Phobius"/>
    </source>
</evidence>
<reference evidence="2 3" key="1">
    <citation type="journal article" date="2012" name="BMC Genomics">
        <title>Comparative genomic analysis and phylogenetic position of Theileria equi.</title>
        <authorList>
            <person name="Kappmeyer L.S."/>
            <person name="Thiagarajan M."/>
            <person name="Herndon D.R."/>
            <person name="Ramsay J.D."/>
            <person name="Caler E."/>
            <person name="Djikeng A."/>
            <person name="Gillespie J.J."/>
            <person name="Lau A.O."/>
            <person name="Roalson E.H."/>
            <person name="Silva J.C."/>
            <person name="Silva M.G."/>
            <person name="Suarez C.E."/>
            <person name="Ueti M.W."/>
            <person name="Nene V.M."/>
            <person name="Mealey R.H."/>
            <person name="Knowles D.P."/>
            <person name="Brayton K.A."/>
        </authorList>
    </citation>
    <scope>NUCLEOTIDE SEQUENCE [LARGE SCALE GENOMIC DNA]</scope>
    <source>
        <strain evidence="2 3">WA</strain>
    </source>
</reference>